<dbReference type="PANTHER" id="PTHR33307">
    <property type="entry name" value="ALPHA-RHAMNOSIDASE (EUROFUNG)"/>
    <property type="match status" value="1"/>
</dbReference>
<dbReference type="SUPFAM" id="SSF48208">
    <property type="entry name" value="Six-hairpin glycosidases"/>
    <property type="match status" value="1"/>
</dbReference>
<evidence type="ECO:0000259" key="7">
    <source>
        <dbReference type="Pfam" id="PF17389"/>
    </source>
</evidence>
<evidence type="ECO:0000259" key="5">
    <source>
        <dbReference type="Pfam" id="PF05592"/>
    </source>
</evidence>
<dbReference type="InterPro" id="IPR013737">
    <property type="entry name" value="Bac_rhamnosid_N"/>
</dbReference>
<dbReference type="PATRIC" id="fig|927665.4.peg.1335"/>
<evidence type="ECO:0000256" key="1">
    <source>
        <dbReference type="ARBA" id="ARBA00001445"/>
    </source>
</evidence>
<dbReference type="PANTHER" id="PTHR33307:SF6">
    <property type="entry name" value="ALPHA-RHAMNOSIDASE (EUROFUNG)-RELATED"/>
    <property type="match status" value="1"/>
</dbReference>
<feature type="signal peptide" evidence="4">
    <location>
        <begin position="1"/>
        <end position="21"/>
    </location>
</feature>
<dbReference type="Proteomes" id="UP000033047">
    <property type="component" value="Unassembled WGS sequence"/>
</dbReference>
<dbReference type="Pfam" id="PF17389">
    <property type="entry name" value="Bac_rhamnosid6H"/>
    <property type="match status" value="1"/>
</dbReference>
<dbReference type="Pfam" id="PF08531">
    <property type="entry name" value="Bac_rhamnosid_N"/>
    <property type="match status" value="2"/>
</dbReference>
<dbReference type="InterPro" id="IPR016007">
    <property type="entry name" value="Alpha_rhamnosid"/>
</dbReference>
<reference evidence="9 10" key="1">
    <citation type="submission" date="2013-04" db="EMBL/GenBank/DDBJ databases">
        <title>The Genome Sequence of Parabacteroides goldsteinii DSM 19448.</title>
        <authorList>
            <consortium name="The Broad Institute Genomics Platform"/>
            <person name="Earl A."/>
            <person name="Ward D."/>
            <person name="Feldgarden M."/>
            <person name="Gevers D."/>
            <person name="Martens E."/>
            <person name="Sakamoto M."/>
            <person name="Benno Y."/>
            <person name="Song Y."/>
            <person name="Liu C."/>
            <person name="Lee J."/>
            <person name="Bolanos M."/>
            <person name="Vaisanen M.L."/>
            <person name="Finegold S.M."/>
            <person name="Walker B."/>
            <person name="Young S."/>
            <person name="Zeng Q."/>
            <person name="Gargeya S."/>
            <person name="Fitzgerald M."/>
            <person name="Haas B."/>
            <person name="Abouelleil A."/>
            <person name="Allen A.W."/>
            <person name="Alvarado L."/>
            <person name="Arachchi H.M."/>
            <person name="Berlin A.M."/>
            <person name="Chapman S.B."/>
            <person name="Gainer-Dewar J."/>
            <person name="Goldberg J."/>
            <person name="Griggs A."/>
            <person name="Gujja S."/>
            <person name="Hansen M."/>
            <person name="Howarth C."/>
            <person name="Imamovic A."/>
            <person name="Ireland A."/>
            <person name="Larimer J."/>
            <person name="McCowan C."/>
            <person name="Murphy C."/>
            <person name="Pearson M."/>
            <person name="Poon T.W."/>
            <person name="Priest M."/>
            <person name="Roberts A."/>
            <person name="Saif S."/>
            <person name="Shea T."/>
            <person name="Sisk P."/>
            <person name="Sykes S."/>
            <person name="Wortman J."/>
            <person name="Nusbaum C."/>
            <person name="Birren B."/>
        </authorList>
    </citation>
    <scope>NUCLEOTIDE SEQUENCE [LARGE SCALE GENOMIC DNA]</scope>
    <source>
        <strain evidence="9 10">DSM 19448</strain>
    </source>
</reference>
<keyword evidence="3" id="KW-0378">Hydrolase</keyword>
<dbReference type="AlphaFoldDB" id="A0A0F5JIR1"/>
<dbReference type="EC" id="3.2.1.40" evidence="2"/>
<feature type="domain" description="Alpha-L-rhamnosidase concanavalin-like" evidence="5">
    <location>
        <begin position="371"/>
        <end position="459"/>
    </location>
</feature>
<comment type="catalytic activity">
    <reaction evidence="1">
        <text>Hydrolysis of terminal non-reducing alpha-L-rhamnose residues in alpha-L-rhamnosides.</text>
        <dbReference type="EC" id="3.2.1.40"/>
    </reaction>
</comment>
<dbReference type="Pfam" id="PF25788">
    <property type="entry name" value="Ig_Rha78A_N"/>
    <property type="match status" value="1"/>
</dbReference>
<proteinExistence type="predicted"/>
<feature type="domain" description="Bacterial alpha-L-rhamnosidase N-terminal" evidence="6">
    <location>
        <begin position="235"/>
        <end position="361"/>
    </location>
</feature>
<name>A0A0F5JIR1_9BACT</name>
<dbReference type="InterPro" id="IPR035396">
    <property type="entry name" value="Bac_rhamnosid6H"/>
</dbReference>
<dbReference type="Gene3D" id="2.60.420.10">
    <property type="entry name" value="Maltose phosphorylase, domain 3"/>
    <property type="match status" value="1"/>
</dbReference>
<comment type="caution">
    <text evidence="9">The sequence shown here is derived from an EMBL/GenBank/DDBJ whole genome shotgun (WGS) entry which is preliminary data.</text>
</comment>
<dbReference type="STRING" id="927665.HMPREF1535_01306"/>
<keyword evidence="4" id="KW-0732">Signal</keyword>
<dbReference type="Pfam" id="PF17390">
    <property type="entry name" value="Bac_rhamnosid_C"/>
    <property type="match status" value="1"/>
</dbReference>
<dbReference type="InterPro" id="IPR035398">
    <property type="entry name" value="Bac_rhamnosid_C"/>
</dbReference>
<evidence type="ECO:0000259" key="8">
    <source>
        <dbReference type="Pfam" id="PF17390"/>
    </source>
</evidence>
<dbReference type="RefSeq" id="WP_046145621.1">
    <property type="nucleotide sequence ID" value="NZ_KQ033912.1"/>
</dbReference>
<feature type="chain" id="PRO_5002489446" description="alpha-L-rhamnosidase" evidence="4">
    <location>
        <begin position="22"/>
        <end position="908"/>
    </location>
</feature>
<dbReference type="InterPro" id="IPR008928">
    <property type="entry name" value="6-hairpin_glycosidase_sf"/>
</dbReference>
<organism evidence="9 10">
    <name type="scientific">Parabacteroides goldsteinii DSM 19448 = WAL 12034</name>
    <dbReference type="NCBI Taxonomy" id="927665"/>
    <lineage>
        <taxon>Bacteria</taxon>
        <taxon>Pseudomonadati</taxon>
        <taxon>Bacteroidota</taxon>
        <taxon>Bacteroidia</taxon>
        <taxon>Bacteroidales</taxon>
        <taxon>Tannerellaceae</taxon>
        <taxon>Parabacteroides</taxon>
    </lineage>
</organism>
<evidence type="ECO:0000256" key="2">
    <source>
        <dbReference type="ARBA" id="ARBA00012652"/>
    </source>
</evidence>
<evidence type="ECO:0000256" key="4">
    <source>
        <dbReference type="SAM" id="SignalP"/>
    </source>
</evidence>
<dbReference type="Gene3D" id="1.50.10.10">
    <property type="match status" value="1"/>
</dbReference>
<dbReference type="Gene3D" id="2.60.40.10">
    <property type="entry name" value="Immunoglobulins"/>
    <property type="match status" value="1"/>
</dbReference>
<accession>A0A0F5JIR1</accession>
<dbReference type="InterPro" id="IPR012341">
    <property type="entry name" value="6hp_glycosidase-like_sf"/>
</dbReference>
<evidence type="ECO:0000313" key="10">
    <source>
        <dbReference type="Proteomes" id="UP000033047"/>
    </source>
</evidence>
<dbReference type="InterPro" id="IPR013783">
    <property type="entry name" value="Ig-like_fold"/>
</dbReference>
<evidence type="ECO:0000313" key="9">
    <source>
        <dbReference type="EMBL" id="KKB57485.1"/>
    </source>
</evidence>
<feature type="domain" description="Alpha-L-rhamnosidase C-terminal" evidence="8">
    <location>
        <begin position="800"/>
        <end position="873"/>
    </location>
</feature>
<feature type="domain" description="Bacterial alpha-L-rhamnosidase N-terminal" evidence="6">
    <location>
        <begin position="178"/>
        <end position="226"/>
    </location>
</feature>
<evidence type="ECO:0000256" key="3">
    <source>
        <dbReference type="ARBA" id="ARBA00022801"/>
    </source>
</evidence>
<feature type="domain" description="Alpha-L-rhamnosidase six-hairpin glycosidase" evidence="7">
    <location>
        <begin position="464"/>
        <end position="796"/>
    </location>
</feature>
<evidence type="ECO:0000259" key="6">
    <source>
        <dbReference type="Pfam" id="PF08531"/>
    </source>
</evidence>
<gene>
    <name evidence="9" type="ORF">HMPREF1535_01306</name>
</gene>
<dbReference type="GO" id="GO:0030596">
    <property type="term" value="F:alpha-L-rhamnosidase activity"/>
    <property type="evidence" value="ECO:0007669"/>
    <property type="project" value="UniProtKB-EC"/>
</dbReference>
<dbReference type="PIRSF" id="PIRSF010631">
    <property type="entry name" value="A-rhamnsds"/>
    <property type="match status" value="1"/>
</dbReference>
<dbReference type="InterPro" id="IPR008902">
    <property type="entry name" value="Rhamnosid_concanavalin"/>
</dbReference>
<dbReference type="Pfam" id="PF05592">
    <property type="entry name" value="Bac_rhamnosid"/>
    <property type="match status" value="1"/>
</dbReference>
<dbReference type="GO" id="GO:0005975">
    <property type="term" value="P:carbohydrate metabolic process"/>
    <property type="evidence" value="ECO:0007669"/>
    <property type="project" value="InterPro"/>
</dbReference>
<dbReference type="Gene3D" id="2.60.120.260">
    <property type="entry name" value="Galactose-binding domain-like"/>
    <property type="match status" value="2"/>
</dbReference>
<dbReference type="HOGENOM" id="CLU_002926_1_1_10"/>
<protein>
    <recommendedName>
        <fullName evidence="2">alpha-L-rhamnosidase</fullName>
        <ecNumber evidence="2">3.2.1.40</ecNumber>
    </recommendedName>
</protein>
<sequence length="908" mass="102154">MKLKSGISILLSFLFVLTANATLTPVRLTCEYLVDPSVTDARHPRLSWINTAAPGERGQQQTAYQIRVASSADKLKKEQADLWDSGKKKSSQSFLVRYEGKPLQSRQECWWQVRVWDANGKISDWSEPARWNMGLLNADEWKAQWIGVPWQGEEATAKSADKTLPPAPLFRKDFTVSKEIASAKIYISGLGYFELYLNGEKVGNDVLVPNQTNYGKRDDLDVTRVTLDDNFRGYNVLYLCYDLKEALKQGKNALGCLLGNGFYNAALSWTMPYGSPRLIAQLHIGYTDGSEEVITSDTSWKVSRSAIVLDGIYQGEHYDARLEQPDWCSPDKPANGWESAVVRKAPEGELQAQMSHSDKVMEVLKPKKITRLENGNYKVDFGEEISGWVHLHNMQGEAGRKVEIRYICESPNGSNSYTMKGGGPESYAARFTWFVFREAEIINWPGELREDNLTAEAVYTEIETTGHFECSNPLFNQINKIWRRSLTDNSHGSIISDCPHRERSAYTGDGQVACVTVMHNYDAAALYTKWIKDILLAQNKATGYVPNGAPWQPGCGGGVAWGAAMNIMPWEFYLHYADKDLLAANYTGMKEQLRYMQTWVDSDGIMLSQIKSNGNVSEWHNLGEWCPADGFPPKDLVHTFYLWRCADLTAKAASALGEKKDASLFSALAEKTRQAFHKRFYNPVTKTYGPSGSNIFALVMGVPDEVKKDVQETVREEVRAHNGHLYTGIFGTQFFFETLADNGMNELAYEAMNKKDMPGYGWWISQGATTTWEEWNGNNSRNHPMFGGGFTWFYRKMAGLNSDQQEPGYKHIIIKPYPPKAINYASYSTRTPFGQAAVNWEKQNNTFKMDVEIPVGSRATVYLPVISGKTVKECRSGIKQAKGVKYNGIQDGYAVMEVSSGKYCFETD</sequence>
<dbReference type="EMBL" id="AQHV01000009">
    <property type="protein sequence ID" value="KKB57485.1"/>
    <property type="molecule type" value="Genomic_DNA"/>
</dbReference>